<dbReference type="KEGG" id="cpas:Clopa_1913"/>
<name>R4K2K2_CLOPA</name>
<dbReference type="AlphaFoldDB" id="R4K2K2"/>
<dbReference type="Proteomes" id="UP000013523">
    <property type="component" value="Chromosome"/>
</dbReference>
<dbReference type="OrthoDB" id="1798263at2"/>
<dbReference type="Gene3D" id="3.90.1720.10">
    <property type="entry name" value="endopeptidase domain like (from Nostoc punctiforme)"/>
    <property type="match status" value="1"/>
</dbReference>
<keyword evidence="2" id="KW-1185">Reference proteome</keyword>
<gene>
    <name evidence="1" type="ORF">Clopa_1913</name>
</gene>
<protein>
    <submittedName>
        <fullName evidence="1">Uncharacterized protein</fullName>
    </submittedName>
</protein>
<evidence type="ECO:0000313" key="1">
    <source>
        <dbReference type="EMBL" id="AGK96813.1"/>
    </source>
</evidence>
<dbReference type="InterPro" id="IPR038765">
    <property type="entry name" value="Papain-like_cys_pep_sf"/>
</dbReference>
<dbReference type="PATRIC" id="fig|86416.3.peg.1884"/>
<evidence type="ECO:0000313" key="2">
    <source>
        <dbReference type="Proteomes" id="UP000013523"/>
    </source>
</evidence>
<accession>R4K2K2</accession>
<dbReference type="SUPFAM" id="SSF54001">
    <property type="entry name" value="Cysteine proteinases"/>
    <property type="match status" value="1"/>
</dbReference>
<proteinExistence type="predicted"/>
<sequence>MEYKNGDIGLDKGIEWISKAIEGFEHSMYSHATTYIDGKLIEAEGFKKTGYVPIDKYKNQLDIFTCDRLTDGQRQKIKEYLNKQVGTHYDYLLILIEAIRYSLHIILPYKEPFKSHICSTLVADAYKSVGIDLCPNIKYPSPADLNQSKLLRKIDSI</sequence>
<dbReference type="HOGENOM" id="CLU_1674863_0_0_9"/>
<dbReference type="STRING" id="86416.Clopa_1913"/>
<organism evidence="1 2">
    <name type="scientific">Clostridium pasteurianum BC1</name>
    <dbReference type="NCBI Taxonomy" id="86416"/>
    <lineage>
        <taxon>Bacteria</taxon>
        <taxon>Bacillati</taxon>
        <taxon>Bacillota</taxon>
        <taxon>Clostridia</taxon>
        <taxon>Eubacteriales</taxon>
        <taxon>Clostridiaceae</taxon>
        <taxon>Clostridium</taxon>
    </lineage>
</organism>
<dbReference type="RefSeq" id="WP_015615131.1">
    <property type="nucleotide sequence ID" value="NC_021182.1"/>
</dbReference>
<dbReference type="EMBL" id="CP003261">
    <property type="protein sequence ID" value="AGK96813.1"/>
    <property type="molecule type" value="Genomic_DNA"/>
</dbReference>
<reference evidence="1 2" key="1">
    <citation type="submission" date="2012-01" db="EMBL/GenBank/DDBJ databases">
        <title>Complete sequence of chromosome of Clostridium pasteurianum BC1.</title>
        <authorList>
            <consortium name="US DOE Joint Genome Institute"/>
            <person name="Lucas S."/>
            <person name="Han J."/>
            <person name="Lapidus A."/>
            <person name="Cheng J.-F."/>
            <person name="Goodwin L."/>
            <person name="Pitluck S."/>
            <person name="Peters L."/>
            <person name="Mikhailova N."/>
            <person name="Teshima H."/>
            <person name="Detter J.C."/>
            <person name="Han C."/>
            <person name="Tapia R."/>
            <person name="Land M."/>
            <person name="Hauser L."/>
            <person name="Kyrpides N."/>
            <person name="Ivanova N."/>
            <person name="Pagani I."/>
            <person name="Dunn J."/>
            <person name="Taghavi S."/>
            <person name="Francis A."/>
            <person name="van der Lelie D."/>
            <person name="Woyke T."/>
        </authorList>
    </citation>
    <scope>NUCLEOTIDE SEQUENCE [LARGE SCALE GENOMIC DNA]</scope>
    <source>
        <strain evidence="1 2">BC1</strain>
    </source>
</reference>